<sequence length="235" mass="25721">MQPQQPPQPPHHPVLGQVPSHLSLSNITTEQIQKYLDENKQLILAILDNQNLGKLSECAQYQAQLQKNLLYLAAIADAQPQIPAVRTQMLPHPAMQQAGHYMQQAPMFSPRPPMPFNPQQMQLMQQQPPSQHQFHQLPQIPVQGHVEMRPGIVNGMHAMHGEATLGMNSSLPPSSLSEFPKGAAASSSSDVRGNKQEANAGAESAPNDHQTPANEHGSGDKEPPLQKRVQDGKTP</sequence>
<protein>
    <submittedName>
        <fullName evidence="4">Protein SSXT</fullName>
    </submittedName>
</protein>
<dbReference type="Pfam" id="PF05030">
    <property type="entry name" value="SSXT"/>
    <property type="match status" value="1"/>
</dbReference>
<evidence type="ECO:0000256" key="1">
    <source>
        <dbReference type="ARBA" id="ARBA00007945"/>
    </source>
</evidence>
<gene>
    <name evidence="4" type="primary">Ss18</name>
    <name evidence="4" type="ORF">g.28239</name>
</gene>
<feature type="region of interest" description="Disordered" evidence="2">
    <location>
        <begin position="163"/>
        <end position="235"/>
    </location>
</feature>
<dbReference type="InterPro" id="IPR007726">
    <property type="entry name" value="SS18_N"/>
</dbReference>
<dbReference type="AlphaFoldDB" id="A0A1D1YRK5"/>
<evidence type="ECO:0000256" key="2">
    <source>
        <dbReference type="SAM" id="MobiDB-lite"/>
    </source>
</evidence>
<reference evidence="4" key="1">
    <citation type="submission" date="2015-07" db="EMBL/GenBank/DDBJ databases">
        <title>Transcriptome Assembly of Anthurium amnicola.</title>
        <authorList>
            <person name="Suzuki J."/>
        </authorList>
    </citation>
    <scope>NUCLEOTIDE SEQUENCE</scope>
</reference>
<feature type="compositionally biased region" description="Basic and acidic residues" evidence="2">
    <location>
        <begin position="217"/>
        <end position="235"/>
    </location>
</feature>
<evidence type="ECO:0000313" key="4">
    <source>
        <dbReference type="EMBL" id="JAT57239.1"/>
    </source>
</evidence>
<proteinExistence type="inferred from homology"/>
<evidence type="ECO:0000259" key="3">
    <source>
        <dbReference type="Pfam" id="PF05030"/>
    </source>
</evidence>
<accession>A0A1D1YRK5</accession>
<dbReference type="EMBL" id="GDJX01010697">
    <property type="protein sequence ID" value="JAT57239.1"/>
    <property type="molecule type" value="Transcribed_RNA"/>
</dbReference>
<comment type="similarity">
    <text evidence="1">Belongs to the SS18 family.</text>
</comment>
<feature type="domain" description="SS18 N-terminal" evidence="3">
    <location>
        <begin position="26"/>
        <end position="82"/>
    </location>
</feature>
<name>A0A1D1YRK5_9ARAE</name>
<organism evidence="4">
    <name type="scientific">Anthurium amnicola</name>
    <dbReference type="NCBI Taxonomy" id="1678845"/>
    <lineage>
        <taxon>Eukaryota</taxon>
        <taxon>Viridiplantae</taxon>
        <taxon>Streptophyta</taxon>
        <taxon>Embryophyta</taxon>
        <taxon>Tracheophyta</taxon>
        <taxon>Spermatophyta</taxon>
        <taxon>Magnoliopsida</taxon>
        <taxon>Liliopsida</taxon>
        <taxon>Araceae</taxon>
        <taxon>Pothoideae</taxon>
        <taxon>Potheae</taxon>
        <taxon>Anthurium</taxon>
    </lineage>
</organism>